<keyword evidence="1" id="KW-1133">Transmembrane helix</keyword>
<proteinExistence type="predicted"/>
<sequence length="369" mass="39322">MVRKFLYVIAALITLVIVAGIGWALFQKQLMSAALVPTVPFTPQPGASAPDYAKPAAWLSRPDLRNDPSHWTAPGYPLAKSPKAQAFFITPTTALYRSRWNGDLNDPAANGRLNLFASSQASAFNGSAQVWAPRYRQATIGAFLTDKADATSALDFAYRDVLRAFDAFVAQVPADAPIILAGHSQGSLHLTRLLHDRIAGKPLARRIVAAYVIGWPVSVTADLPALGLPACTAATDSGCILSWQSFAEPADPSQILAIYDRTTGFTGRPRRGTPMLCTNPLTGTRGGSAPATANRGALVPDATMNSAEVVADRVPAACRPDGLLSVGTAPDGFGRFILPGNNYHVFDYAMFWANIRADVATRLAAFRPS</sequence>
<dbReference type="Pfam" id="PF11288">
    <property type="entry name" value="DUF3089"/>
    <property type="match status" value="1"/>
</dbReference>
<reference evidence="3" key="1">
    <citation type="journal article" date="2019" name="Int. J. Syst. Evol. Microbiol.">
        <title>The Global Catalogue of Microorganisms (GCM) 10K type strain sequencing project: providing services to taxonomists for standard genome sequencing and annotation.</title>
        <authorList>
            <consortium name="The Broad Institute Genomics Platform"/>
            <consortium name="The Broad Institute Genome Sequencing Center for Infectious Disease"/>
            <person name="Wu L."/>
            <person name="Ma J."/>
        </authorList>
    </citation>
    <scope>NUCLEOTIDE SEQUENCE [LARGE SCALE GENOMIC DNA]</scope>
    <source>
        <strain evidence="3">CGMCC 1.12702</strain>
    </source>
</reference>
<keyword evidence="1" id="KW-0472">Membrane</keyword>
<evidence type="ECO:0000313" key="3">
    <source>
        <dbReference type="Proteomes" id="UP001597400"/>
    </source>
</evidence>
<organism evidence="2 3">
    <name type="scientific">Sphingomonas arantia</name>
    <dbReference type="NCBI Taxonomy" id="1460676"/>
    <lineage>
        <taxon>Bacteria</taxon>
        <taxon>Pseudomonadati</taxon>
        <taxon>Pseudomonadota</taxon>
        <taxon>Alphaproteobacteria</taxon>
        <taxon>Sphingomonadales</taxon>
        <taxon>Sphingomonadaceae</taxon>
        <taxon>Sphingomonas</taxon>
    </lineage>
</organism>
<feature type="transmembrane region" description="Helical" evidence="1">
    <location>
        <begin position="6"/>
        <end position="26"/>
    </location>
</feature>
<dbReference type="InterPro" id="IPR021440">
    <property type="entry name" value="DUF3089"/>
</dbReference>
<evidence type="ECO:0000313" key="2">
    <source>
        <dbReference type="EMBL" id="MFD1950030.1"/>
    </source>
</evidence>
<keyword evidence="3" id="KW-1185">Reference proteome</keyword>
<gene>
    <name evidence="2" type="ORF">ACFSGX_04495</name>
</gene>
<dbReference type="RefSeq" id="WP_380927789.1">
    <property type="nucleotide sequence ID" value="NZ_JBHUGS010000001.1"/>
</dbReference>
<dbReference type="SUPFAM" id="SSF53474">
    <property type="entry name" value="alpha/beta-Hydrolases"/>
    <property type="match status" value="1"/>
</dbReference>
<evidence type="ECO:0000256" key="1">
    <source>
        <dbReference type="SAM" id="Phobius"/>
    </source>
</evidence>
<name>A0ABW4TTL1_9SPHN</name>
<keyword evidence="1" id="KW-0812">Transmembrane</keyword>
<protein>
    <submittedName>
        <fullName evidence="2">DUF3089 domain-containing protein</fullName>
    </submittedName>
</protein>
<dbReference type="EMBL" id="JBHUGS010000001">
    <property type="protein sequence ID" value="MFD1950030.1"/>
    <property type="molecule type" value="Genomic_DNA"/>
</dbReference>
<dbReference type="InterPro" id="IPR029058">
    <property type="entry name" value="AB_hydrolase_fold"/>
</dbReference>
<accession>A0ABW4TTL1</accession>
<comment type="caution">
    <text evidence="2">The sequence shown here is derived from an EMBL/GenBank/DDBJ whole genome shotgun (WGS) entry which is preliminary data.</text>
</comment>
<dbReference type="Proteomes" id="UP001597400">
    <property type="component" value="Unassembled WGS sequence"/>
</dbReference>